<gene>
    <name evidence="11" type="primary">fliL</name>
    <name evidence="11" type="ORF">TPL01_04570</name>
</gene>
<evidence type="ECO:0000256" key="10">
    <source>
        <dbReference type="RuleBase" id="RU364125"/>
    </source>
</evidence>
<comment type="subcellular location">
    <subcellularLocation>
        <location evidence="10">Cell inner membrane</location>
    </subcellularLocation>
    <subcellularLocation>
        <location evidence="2">Cell membrane</location>
        <topology evidence="2">Single-pass membrane protein</topology>
    </subcellularLocation>
</comment>
<dbReference type="InterPro" id="IPR005503">
    <property type="entry name" value="FliL"/>
</dbReference>
<comment type="similarity">
    <text evidence="3 10">Belongs to the FliL family.</text>
</comment>
<dbReference type="AlphaFoldDB" id="A0A512L4C5"/>
<dbReference type="GO" id="GO:0071978">
    <property type="term" value="P:bacterial-type flagellum-dependent swarming motility"/>
    <property type="evidence" value="ECO:0007669"/>
    <property type="project" value="TreeGrafter"/>
</dbReference>
<reference evidence="11 12" key="1">
    <citation type="submission" date="2019-07" db="EMBL/GenBank/DDBJ databases">
        <title>Whole genome shotgun sequence of Thiobacillus plumbophilus NBRC 107929.</title>
        <authorList>
            <person name="Hosoyama A."/>
            <person name="Uohara A."/>
            <person name="Ohji S."/>
            <person name="Ichikawa N."/>
        </authorList>
    </citation>
    <scope>NUCLEOTIDE SEQUENCE [LARGE SCALE GENOMIC DNA]</scope>
    <source>
        <strain evidence="11 12">NBRC 107929</strain>
    </source>
</reference>
<keyword evidence="7 10" id="KW-0283">Flagellar rotation</keyword>
<dbReference type="GO" id="GO:0005886">
    <property type="term" value="C:plasma membrane"/>
    <property type="evidence" value="ECO:0007669"/>
    <property type="project" value="UniProtKB-SubCell"/>
</dbReference>
<dbReference type="Proteomes" id="UP000321337">
    <property type="component" value="Unassembled WGS sequence"/>
</dbReference>
<keyword evidence="6 10" id="KW-0812">Transmembrane</keyword>
<keyword evidence="9 10" id="KW-0472">Membrane</keyword>
<evidence type="ECO:0000256" key="7">
    <source>
        <dbReference type="ARBA" id="ARBA00022779"/>
    </source>
</evidence>
<feature type="transmembrane region" description="Helical" evidence="10">
    <location>
        <begin position="23"/>
        <end position="45"/>
    </location>
</feature>
<dbReference type="RefSeq" id="WP_147070356.1">
    <property type="nucleotide sequence ID" value="NZ_AP021884.1"/>
</dbReference>
<dbReference type="Pfam" id="PF03748">
    <property type="entry name" value="FliL"/>
    <property type="match status" value="1"/>
</dbReference>
<keyword evidence="11" id="KW-0282">Flagellum</keyword>
<comment type="caution">
    <text evidence="11">The sequence shown here is derived from an EMBL/GenBank/DDBJ whole genome shotgun (WGS) entry which is preliminary data.</text>
</comment>
<evidence type="ECO:0000256" key="4">
    <source>
        <dbReference type="ARBA" id="ARBA00022475"/>
    </source>
</evidence>
<sequence>MAKAPPKPEPKAQVPAVKSKKPLFLILGVAVLVLGGAGTAGWYFIQPQSAHSRANAELPKPPVFINMEPFTVNLQSEDSDKFLQTAFTLQVKDDAQVELIKLHMPQVRSRLLMLLSSQKAAEILTPEGKNKLAREIIAQANKPFEPKAASQSVTGVFFTSFVIQ</sequence>
<dbReference type="PANTHER" id="PTHR35091">
    <property type="entry name" value="FLAGELLAR PROTEIN FLIL"/>
    <property type="match status" value="1"/>
</dbReference>
<dbReference type="NCBIfam" id="NF005435">
    <property type="entry name" value="PRK07021.1"/>
    <property type="match status" value="1"/>
</dbReference>
<dbReference type="PANTHER" id="PTHR35091:SF2">
    <property type="entry name" value="FLAGELLAR PROTEIN FLIL"/>
    <property type="match status" value="1"/>
</dbReference>
<keyword evidence="10" id="KW-0997">Cell inner membrane</keyword>
<evidence type="ECO:0000256" key="2">
    <source>
        <dbReference type="ARBA" id="ARBA00004162"/>
    </source>
</evidence>
<keyword evidence="8 10" id="KW-1133">Transmembrane helix</keyword>
<accession>A0A512L4C5</accession>
<dbReference type="OrthoDB" id="5297029at2"/>
<keyword evidence="5 10" id="KW-0145">Chemotaxis</keyword>
<keyword evidence="4" id="KW-1003">Cell membrane</keyword>
<proteinExistence type="inferred from homology"/>
<evidence type="ECO:0000256" key="8">
    <source>
        <dbReference type="ARBA" id="ARBA00022989"/>
    </source>
</evidence>
<evidence type="ECO:0000256" key="3">
    <source>
        <dbReference type="ARBA" id="ARBA00008281"/>
    </source>
</evidence>
<dbReference type="EMBL" id="BKAD01000004">
    <property type="protein sequence ID" value="GEP29319.1"/>
    <property type="molecule type" value="Genomic_DNA"/>
</dbReference>
<protein>
    <recommendedName>
        <fullName evidence="10">Flagellar protein FliL</fullName>
    </recommendedName>
</protein>
<name>A0A512L4C5_9PROT</name>
<keyword evidence="11" id="KW-0969">Cilium</keyword>
<evidence type="ECO:0000256" key="1">
    <source>
        <dbReference type="ARBA" id="ARBA00002254"/>
    </source>
</evidence>
<organism evidence="11 12">
    <name type="scientific">Sulfuriferula plumbiphila</name>
    <dbReference type="NCBI Taxonomy" id="171865"/>
    <lineage>
        <taxon>Bacteria</taxon>
        <taxon>Pseudomonadati</taxon>
        <taxon>Pseudomonadota</taxon>
        <taxon>Betaproteobacteria</taxon>
        <taxon>Nitrosomonadales</taxon>
        <taxon>Sulfuricellaceae</taxon>
        <taxon>Sulfuriferula</taxon>
    </lineage>
</organism>
<evidence type="ECO:0000256" key="5">
    <source>
        <dbReference type="ARBA" id="ARBA00022500"/>
    </source>
</evidence>
<comment type="function">
    <text evidence="1 10">Controls the rotational direction of flagella during chemotaxis.</text>
</comment>
<keyword evidence="11" id="KW-0966">Cell projection</keyword>
<evidence type="ECO:0000313" key="12">
    <source>
        <dbReference type="Proteomes" id="UP000321337"/>
    </source>
</evidence>
<evidence type="ECO:0000256" key="6">
    <source>
        <dbReference type="ARBA" id="ARBA00022692"/>
    </source>
</evidence>
<evidence type="ECO:0000313" key="11">
    <source>
        <dbReference type="EMBL" id="GEP29319.1"/>
    </source>
</evidence>
<dbReference type="GO" id="GO:0006935">
    <property type="term" value="P:chemotaxis"/>
    <property type="evidence" value="ECO:0007669"/>
    <property type="project" value="UniProtKB-KW"/>
</dbReference>
<dbReference type="GO" id="GO:0009425">
    <property type="term" value="C:bacterial-type flagellum basal body"/>
    <property type="evidence" value="ECO:0007669"/>
    <property type="project" value="InterPro"/>
</dbReference>
<evidence type="ECO:0000256" key="9">
    <source>
        <dbReference type="ARBA" id="ARBA00023136"/>
    </source>
</evidence>
<keyword evidence="12" id="KW-1185">Reference proteome</keyword>